<accession>A0A6J6IYN4</accession>
<feature type="domain" description="Phosphotyrosine protein phosphatase I" evidence="1">
    <location>
        <begin position="1"/>
        <end position="148"/>
    </location>
</feature>
<dbReference type="EMBL" id="CAFBRX010000040">
    <property type="protein sequence ID" value="CAB5118014.1"/>
    <property type="molecule type" value="Genomic_DNA"/>
</dbReference>
<protein>
    <submittedName>
        <fullName evidence="2">Unannotated protein</fullName>
    </submittedName>
</protein>
<dbReference type="EMBL" id="CAEZZV010000053">
    <property type="protein sequence ID" value="CAB4776404.1"/>
    <property type="molecule type" value="Genomic_DNA"/>
</dbReference>
<dbReference type="InterPro" id="IPR023485">
    <property type="entry name" value="Ptyr_pPase"/>
</dbReference>
<organism evidence="2">
    <name type="scientific">freshwater metagenome</name>
    <dbReference type="NCBI Taxonomy" id="449393"/>
    <lineage>
        <taxon>unclassified sequences</taxon>
        <taxon>metagenomes</taxon>
        <taxon>ecological metagenomes</taxon>
    </lineage>
</organism>
<dbReference type="SMART" id="SM00226">
    <property type="entry name" value="LMWPc"/>
    <property type="match status" value="1"/>
</dbReference>
<evidence type="ECO:0000313" key="4">
    <source>
        <dbReference type="EMBL" id="CAB4972218.1"/>
    </source>
</evidence>
<dbReference type="Pfam" id="PF01451">
    <property type="entry name" value="LMWPc"/>
    <property type="match status" value="1"/>
</dbReference>
<proteinExistence type="predicted"/>
<sequence>MAGAIINARRPELNVVTAGTLSVNGQPISFRTREALKHIGLEAQRHRSQQIEHHHVQAADLIIALAPEHVEWIRRNFPEVAHRTATLKRLSRDLSHEGDLAQRLDALDLENATLVPWEEVIDPGGGEVDDFINCAVEVLRLCDELCSLL</sequence>
<dbReference type="AlphaFoldDB" id="A0A6J6IYN4"/>
<reference evidence="2" key="1">
    <citation type="submission" date="2020-05" db="EMBL/GenBank/DDBJ databases">
        <authorList>
            <person name="Chiriac C."/>
            <person name="Salcher M."/>
            <person name="Ghai R."/>
            <person name="Kavagutti S V."/>
        </authorList>
    </citation>
    <scope>NUCLEOTIDE SEQUENCE</scope>
</reference>
<dbReference type="EMBL" id="CAFBNZ010000118">
    <property type="protein sequence ID" value="CAB4972218.1"/>
    <property type="molecule type" value="Genomic_DNA"/>
</dbReference>
<dbReference type="Gene3D" id="3.40.50.2300">
    <property type="match status" value="1"/>
</dbReference>
<evidence type="ECO:0000259" key="1">
    <source>
        <dbReference type="SMART" id="SM00226"/>
    </source>
</evidence>
<evidence type="ECO:0000313" key="3">
    <source>
        <dbReference type="EMBL" id="CAB4776404.1"/>
    </source>
</evidence>
<evidence type="ECO:0000313" key="5">
    <source>
        <dbReference type="EMBL" id="CAB5118014.1"/>
    </source>
</evidence>
<gene>
    <name evidence="2" type="ORF">UFOPK1960_00597</name>
    <name evidence="3" type="ORF">UFOPK2921_00567</name>
    <name evidence="4" type="ORF">UFOPK3889_00683</name>
    <name evidence="5" type="ORF">UFOPK4422_00540</name>
</gene>
<dbReference type="InterPro" id="IPR036196">
    <property type="entry name" value="Ptyr_pPase_sf"/>
</dbReference>
<evidence type="ECO:0000313" key="2">
    <source>
        <dbReference type="EMBL" id="CAB4629691.1"/>
    </source>
</evidence>
<name>A0A6J6IYN4_9ZZZZ</name>
<dbReference type="SUPFAM" id="SSF52788">
    <property type="entry name" value="Phosphotyrosine protein phosphatases I"/>
    <property type="match status" value="1"/>
</dbReference>
<dbReference type="EMBL" id="CAEZVL010000071">
    <property type="protein sequence ID" value="CAB4629691.1"/>
    <property type="molecule type" value="Genomic_DNA"/>
</dbReference>